<reference evidence="2 3" key="1">
    <citation type="journal article" date="2024" name="Nat. Commun.">
        <title>Phylogenomics reveals the evolutionary origins of lichenization in chlorophyte algae.</title>
        <authorList>
            <person name="Puginier C."/>
            <person name="Libourel C."/>
            <person name="Otte J."/>
            <person name="Skaloud P."/>
            <person name="Haon M."/>
            <person name="Grisel S."/>
            <person name="Petersen M."/>
            <person name="Berrin J.G."/>
            <person name="Delaux P.M."/>
            <person name="Dal Grande F."/>
            <person name="Keller J."/>
        </authorList>
    </citation>
    <scope>NUCLEOTIDE SEQUENCE [LARGE SCALE GENOMIC DNA]</scope>
    <source>
        <strain evidence="2 3">SAG 2036</strain>
    </source>
</reference>
<accession>A0AAW1NVJ0</accession>
<dbReference type="Proteomes" id="UP001465755">
    <property type="component" value="Unassembled WGS sequence"/>
</dbReference>
<feature type="region of interest" description="Disordered" evidence="1">
    <location>
        <begin position="614"/>
        <end position="652"/>
    </location>
</feature>
<keyword evidence="3" id="KW-1185">Reference proteome</keyword>
<dbReference type="Gene3D" id="1.25.10.10">
    <property type="entry name" value="Leucine-rich Repeat Variant"/>
    <property type="match status" value="3"/>
</dbReference>
<sequence length="756" mass="76421">MFDPQGTASAVEMYKQARLSFVETVLELAKSPQNVENLARLDVVTLLRPLLADTNSSVQLGAATALGRLAGHRQDVALCVGQSVTLSHLVQLLTIGDTPLQCAAAYLLRSVAKHSEACASAVAEAGAVIPLVEGLEGGAAAGAAAEDGGLPESCAWTLGYLAKHSISVAEEIAVSGGIAPLVECLKAAATAQQRVVFASALGDVSKHSPELAQAVVDAGAVGLLTHLAAGDETRAARQACMALAAILQHGLPQLAASVAQASVQQAPTQAAAAEPKGDGVLPDVLVRKVAAAGEGDDGLRMEACAVLCELLKWLPEDHATVLGDKGLTALTAFIKESRGSTRLPAVKAVGIAGGASIESSEILIAAGVMAALVAALKDDPEVPTQAAAAAAIAGLAGHSAQSSRAAIDAGAVAALLGPAATPRVDAELAFRARSALKALVQHMDSAAELDALLRSPLPEGVLLMVLQKLPAALADESAQQAFHASGALAMIQPLSLNPNTVFKSMVAAINAVFPEQLVLKYDSSYSPDESSSCAMQPESSGAAGLGVPSRLRKKRVSLTKTSPSRGPIKQSSIASSVAESSAAPPSEAVQAPTGTIIKTPSGLSQYAKSASAHYTHEKVSHGEAMRKFRSSKESAGKEEYGSAGPNHEGQWMAGEGAVAPADAVDAARRNSLWSNSGRSSYGTAGLFAASEGQADLVPGALTHADDDASGQDPSFTGAHIDAAGGLWGGDSGLAPIPENTSILSPEGSQSGAIAVA</sequence>
<dbReference type="InterPro" id="IPR016024">
    <property type="entry name" value="ARM-type_fold"/>
</dbReference>
<dbReference type="GO" id="GO:0015630">
    <property type="term" value="C:microtubule cytoskeleton"/>
    <property type="evidence" value="ECO:0007669"/>
    <property type="project" value="TreeGrafter"/>
</dbReference>
<dbReference type="InterPro" id="IPR011989">
    <property type="entry name" value="ARM-like"/>
</dbReference>
<protein>
    <recommendedName>
        <fullName evidence="4">Sperm-associated antigen 6</fullName>
    </recommendedName>
</protein>
<evidence type="ECO:0000256" key="1">
    <source>
        <dbReference type="SAM" id="MobiDB-lite"/>
    </source>
</evidence>
<dbReference type="GO" id="GO:0008017">
    <property type="term" value="F:microtubule binding"/>
    <property type="evidence" value="ECO:0007669"/>
    <property type="project" value="TreeGrafter"/>
</dbReference>
<dbReference type="SUPFAM" id="SSF48371">
    <property type="entry name" value="ARM repeat"/>
    <property type="match status" value="1"/>
</dbReference>
<name>A0AAW1NVJ0_9CHLO</name>
<feature type="compositionally biased region" description="Polar residues" evidence="1">
    <location>
        <begin position="738"/>
        <end position="756"/>
    </location>
</feature>
<proteinExistence type="predicted"/>
<dbReference type="AlphaFoldDB" id="A0AAW1NVJ0"/>
<dbReference type="GO" id="GO:0003341">
    <property type="term" value="P:cilium movement"/>
    <property type="evidence" value="ECO:0007669"/>
    <property type="project" value="TreeGrafter"/>
</dbReference>
<organism evidence="2 3">
    <name type="scientific">Symbiochloris irregularis</name>
    <dbReference type="NCBI Taxonomy" id="706552"/>
    <lineage>
        <taxon>Eukaryota</taxon>
        <taxon>Viridiplantae</taxon>
        <taxon>Chlorophyta</taxon>
        <taxon>core chlorophytes</taxon>
        <taxon>Trebouxiophyceae</taxon>
        <taxon>Trebouxiales</taxon>
        <taxon>Trebouxiaceae</taxon>
        <taxon>Symbiochloris</taxon>
    </lineage>
</organism>
<gene>
    <name evidence="2" type="ORF">WJX73_009350</name>
</gene>
<feature type="region of interest" description="Disordered" evidence="1">
    <location>
        <begin position="529"/>
        <end position="596"/>
    </location>
</feature>
<dbReference type="EMBL" id="JALJOQ010000107">
    <property type="protein sequence ID" value="KAK9797420.1"/>
    <property type="molecule type" value="Genomic_DNA"/>
</dbReference>
<feature type="compositionally biased region" description="Basic and acidic residues" evidence="1">
    <location>
        <begin position="614"/>
        <end position="640"/>
    </location>
</feature>
<feature type="region of interest" description="Disordered" evidence="1">
    <location>
        <begin position="700"/>
        <end position="722"/>
    </location>
</feature>
<comment type="caution">
    <text evidence="2">The sequence shown here is derived from an EMBL/GenBank/DDBJ whole genome shotgun (WGS) entry which is preliminary data.</text>
</comment>
<dbReference type="PANTHER" id="PTHR23314:SF0">
    <property type="entry name" value="SPERM-ASSOCIATED ANTIGEN 6"/>
    <property type="match status" value="1"/>
</dbReference>
<evidence type="ECO:0008006" key="4">
    <source>
        <dbReference type="Google" id="ProtNLM"/>
    </source>
</evidence>
<feature type="region of interest" description="Disordered" evidence="1">
    <location>
        <begin position="737"/>
        <end position="756"/>
    </location>
</feature>
<dbReference type="InterPro" id="IPR000225">
    <property type="entry name" value="Armadillo"/>
</dbReference>
<evidence type="ECO:0000313" key="3">
    <source>
        <dbReference type="Proteomes" id="UP001465755"/>
    </source>
</evidence>
<dbReference type="SMART" id="SM00185">
    <property type="entry name" value="ARM"/>
    <property type="match status" value="6"/>
</dbReference>
<dbReference type="PANTHER" id="PTHR23314">
    <property type="entry name" value="SPERM-ASSOCIATED ANTIGEN 6 ARMADILLO REPEAT-CONTAINING"/>
    <property type="match status" value="1"/>
</dbReference>
<evidence type="ECO:0000313" key="2">
    <source>
        <dbReference type="EMBL" id="KAK9797420.1"/>
    </source>
</evidence>
<feature type="compositionally biased region" description="Low complexity" evidence="1">
    <location>
        <begin position="570"/>
        <end position="591"/>
    </location>
</feature>